<sequence>MDYTQKIEIAEVCPRDGWQNHPVPIDTDTKIELIRKMMDCGPKRIEVTSFVNPKAVPQMADNARVVDGVREYAREKGVTLIGLALNGRGVDNARAAGLTHVSFGVSVSEEHNLRNSNKTIEASFEDFRKIMDRAQGMNVLLALPCTFGSPFGDAIDLDRVLRMCEEAKAMGVKEFGLADTAGISNPRHTREVLRYLKDGGLDFSQVSIHLHDTRGMGLANAWIALEEGITHFDASLGGMGGCPFVPGAKGNIATEDLVNMVSQMGMETGYDLDAAIALAVDMGGRIQAKLSSSMSSLCKKGH</sequence>
<dbReference type="AlphaFoldDB" id="A0A9D1F392"/>
<dbReference type="NCBIfam" id="NF004283">
    <property type="entry name" value="PRK05692.1"/>
    <property type="match status" value="1"/>
</dbReference>
<gene>
    <name evidence="5" type="ORF">IAB46_03020</name>
</gene>
<feature type="domain" description="Pyruvate carboxyltransferase" evidence="4">
    <location>
        <begin position="7"/>
        <end position="276"/>
    </location>
</feature>
<dbReference type="CDD" id="cd07938">
    <property type="entry name" value="DRE_TIM_HMGL"/>
    <property type="match status" value="1"/>
</dbReference>
<dbReference type="GO" id="GO:0046872">
    <property type="term" value="F:metal ion binding"/>
    <property type="evidence" value="ECO:0007669"/>
    <property type="project" value="UniProtKB-KW"/>
</dbReference>
<reference evidence="5" key="2">
    <citation type="journal article" date="2021" name="PeerJ">
        <title>Extensive microbial diversity within the chicken gut microbiome revealed by metagenomics and culture.</title>
        <authorList>
            <person name="Gilroy R."/>
            <person name="Ravi A."/>
            <person name="Getino M."/>
            <person name="Pursley I."/>
            <person name="Horton D.L."/>
            <person name="Alikhan N.F."/>
            <person name="Baker D."/>
            <person name="Gharbi K."/>
            <person name="Hall N."/>
            <person name="Watson M."/>
            <person name="Adriaenssens E.M."/>
            <person name="Foster-Nyarko E."/>
            <person name="Jarju S."/>
            <person name="Secka A."/>
            <person name="Antonio M."/>
            <person name="Oren A."/>
            <person name="Chaudhuri R.R."/>
            <person name="La Ragione R."/>
            <person name="Hildebrand F."/>
            <person name="Pallen M.J."/>
        </authorList>
    </citation>
    <scope>NUCLEOTIDE SEQUENCE</scope>
    <source>
        <strain evidence="5">CHK178-757</strain>
    </source>
</reference>
<dbReference type="PANTHER" id="PTHR42738">
    <property type="entry name" value="HYDROXYMETHYLGLUTARYL-COA LYASE"/>
    <property type="match status" value="1"/>
</dbReference>
<dbReference type="Pfam" id="PF00682">
    <property type="entry name" value="HMGL-like"/>
    <property type="match status" value="1"/>
</dbReference>
<evidence type="ECO:0000313" key="5">
    <source>
        <dbReference type="EMBL" id="HIS46525.1"/>
    </source>
</evidence>
<reference evidence="5" key="1">
    <citation type="submission" date="2020-10" db="EMBL/GenBank/DDBJ databases">
        <authorList>
            <person name="Gilroy R."/>
        </authorList>
    </citation>
    <scope>NUCLEOTIDE SEQUENCE</scope>
    <source>
        <strain evidence="5">CHK178-757</strain>
    </source>
</reference>
<proteinExistence type="inferred from homology"/>
<dbReference type="Proteomes" id="UP000823927">
    <property type="component" value="Unassembled WGS sequence"/>
</dbReference>
<dbReference type="InterPro" id="IPR043594">
    <property type="entry name" value="HMGL"/>
</dbReference>
<evidence type="ECO:0000259" key="4">
    <source>
        <dbReference type="PROSITE" id="PS50991"/>
    </source>
</evidence>
<keyword evidence="3 5" id="KW-0456">Lyase</keyword>
<dbReference type="GO" id="GO:0004419">
    <property type="term" value="F:hydroxymethylglutaryl-CoA lyase activity"/>
    <property type="evidence" value="ECO:0007669"/>
    <property type="project" value="TreeGrafter"/>
</dbReference>
<protein>
    <submittedName>
        <fullName evidence="5">Hydroxymethylglutaryl-CoA lyase</fullName>
    </submittedName>
</protein>
<dbReference type="GO" id="GO:0006552">
    <property type="term" value="P:L-leucine catabolic process"/>
    <property type="evidence" value="ECO:0007669"/>
    <property type="project" value="TreeGrafter"/>
</dbReference>
<organism evidence="5 6">
    <name type="scientific">Candidatus Scybalocola faecigallinarum</name>
    <dbReference type="NCBI Taxonomy" id="2840941"/>
    <lineage>
        <taxon>Bacteria</taxon>
        <taxon>Bacillati</taxon>
        <taxon>Bacillota</taxon>
        <taxon>Clostridia</taxon>
        <taxon>Lachnospirales</taxon>
        <taxon>Lachnospiraceae</taxon>
        <taxon>Lachnospiraceae incertae sedis</taxon>
        <taxon>Candidatus Scybalocola (ex Gilroy et al. 2021)</taxon>
    </lineage>
</organism>
<evidence type="ECO:0000313" key="6">
    <source>
        <dbReference type="Proteomes" id="UP000823927"/>
    </source>
</evidence>
<keyword evidence="2" id="KW-0479">Metal-binding</keyword>
<dbReference type="EMBL" id="DVIT01000013">
    <property type="protein sequence ID" value="HIS46525.1"/>
    <property type="molecule type" value="Genomic_DNA"/>
</dbReference>
<evidence type="ECO:0000256" key="3">
    <source>
        <dbReference type="ARBA" id="ARBA00023239"/>
    </source>
</evidence>
<dbReference type="InterPro" id="IPR000891">
    <property type="entry name" value="PYR_CT"/>
</dbReference>
<comment type="caution">
    <text evidence="5">The sequence shown here is derived from an EMBL/GenBank/DDBJ whole genome shotgun (WGS) entry which is preliminary data.</text>
</comment>
<evidence type="ECO:0000256" key="2">
    <source>
        <dbReference type="ARBA" id="ARBA00022723"/>
    </source>
</evidence>
<dbReference type="InterPro" id="IPR013785">
    <property type="entry name" value="Aldolase_TIM"/>
</dbReference>
<dbReference type="PROSITE" id="PS50991">
    <property type="entry name" value="PYR_CT"/>
    <property type="match status" value="1"/>
</dbReference>
<dbReference type="GO" id="GO:0046951">
    <property type="term" value="P:ketone body biosynthetic process"/>
    <property type="evidence" value="ECO:0007669"/>
    <property type="project" value="TreeGrafter"/>
</dbReference>
<evidence type="ECO:0000256" key="1">
    <source>
        <dbReference type="ARBA" id="ARBA00009405"/>
    </source>
</evidence>
<comment type="similarity">
    <text evidence="1">Belongs to the HMG-CoA lyase family.</text>
</comment>
<dbReference type="PANTHER" id="PTHR42738:SF7">
    <property type="entry name" value="HYDROXYMETHYLGLUTARYL-COA LYASE"/>
    <property type="match status" value="1"/>
</dbReference>
<dbReference type="Gene3D" id="3.20.20.70">
    <property type="entry name" value="Aldolase class I"/>
    <property type="match status" value="1"/>
</dbReference>
<name>A0A9D1F392_9FIRM</name>
<accession>A0A9D1F392</accession>
<dbReference type="SUPFAM" id="SSF51569">
    <property type="entry name" value="Aldolase"/>
    <property type="match status" value="1"/>
</dbReference>